<feature type="compositionally biased region" description="Polar residues" evidence="1">
    <location>
        <begin position="1"/>
        <end position="10"/>
    </location>
</feature>
<feature type="region of interest" description="Disordered" evidence="1">
    <location>
        <begin position="1"/>
        <end position="92"/>
    </location>
</feature>
<gene>
    <name evidence="3" type="ORF">BDQ12DRAFT_248303</name>
</gene>
<reference evidence="3 4" key="1">
    <citation type="journal article" date="2019" name="Nat. Ecol. Evol.">
        <title>Megaphylogeny resolves global patterns of mushroom evolution.</title>
        <authorList>
            <person name="Varga T."/>
            <person name="Krizsan K."/>
            <person name="Foldi C."/>
            <person name="Dima B."/>
            <person name="Sanchez-Garcia M."/>
            <person name="Sanchez-Ramirez S."/>
            <person name="Szollosi G.J."/>
            <person name="Szarkandi J.G."/>
            <person name="Papp V."/>
            <person name="Albert L."/>
            <person name="Andreopoulos W."/>
            <person name="Angelini C."/>
            <person name="Antonin V."/>
            <person name="Barry K.W."/>
            <person name="Bougher N.L."/>
            <person name="Buchanan P."/>
            <person name="Buyck B."/>
            <person name="Bense V."/>
            <person name="Catcheside P."/>
            <person name="Chovatia M."/>
            <person name="Cooper J."/>
            <person name="Damon W."/>
            <person name="Desjardin D."/>
            <person name="Finy P."/>
            <person name="Geml J."/>
            <person name="Haridas S."/>
            <person name="Hughes K."/>
            <person name="Justo A."/>
            <person name="Karasinski D."/>
            <person name="Kautmanova I."/>
            <person name="Kiss B."/>
            <person name="Kocsube S."/>
            <person name="Kotiranta H."/>
            <person name="LaButti K.M."/>
            <person name="Lechner B.E."/>
            <person name="Liimatainen K."/>
            <person name="Lipzen A."/>
            <person name="Lukacs Z."/>
            <person name="Mihaltcheva S."/>
            <person name="Morgado L.N."/>
            <person name="Niskanen T."/>
            <person name="Noordeloos M.E."/>
            <person name="Ohm R.A."/>
            <person name="Ortiz-Santana B."/>
            <person name="Ovrebo C."/>
            <person name="Racz N."/>
            <person name="Riley R."/>
            <person name="Savchenko A."/>
            <person name="Shiryaev A."/>
            <person name="Soop K."/>
            <person name="Spirin V."/>
            <person name="Szebenyi C."/>
            <person name="Tomsovsky M."/>
            <person name="Tulloss R.E."/>
            <person name="Uehling J."/>
            <person name="Grigoriev I.V."/>
            <person name="Vagvolgyi C."/>
            <person name="Papp T."/>
            <person name="Martin F.M."/>
            <person name="Miettinen O."/>
            <person name="Hibbett D.S."/>
            <person name="Nagy L.G."/>
        </authorList>
    </citation>
    <scope>NUCLEOTIDE SEQUENCE [LARGE SCALE GENOMIC DNA]</scope>
    <source>
        <strain evidence="3 4">CBS 166.37</strain>
    </source>
</reference>
<evidence type="ECO:0000256" key="1">
    <source>
        <dbReference type="SAM" id="MobiDB-lite"/>
    </source>
</evidence>
<accession>A0A5C3LUX3</accession>
<proteinExistence type="predicted"/>
<evidence type="ECO:0000256" key="2">
    <source>
        <dbReference type="SAM" id="Phobius"/>
    </source>
</evidence>
<feature type="transmembrane region" description="Helical" evidence="2">
    <location>
        <begin position="158"/>
        <end position="181"/>
    </location>
</feature>
<sequence>MPPCTSSEAQLQPLARDYSPVSPVSITGRSRHTDSPEHGDEKDEDDHRGTGRVDNDDNDNFGGKTSLRPSVSTITEEKLPSHSTTAIIPHPSNPTSISSASIVTYTGITEVSSLAASSKALDHSQTSSATNVHSPTIILIQSTASSVSSASINHSSRLPIGGIIGAVLACTLLLGILIYVLRECWRNPSSALSNVKSHLNRSSLPRLRSTREPTKAEFYLPSSSGGRMQSVFTSPDSRSYVDLSRYPILLQPEHP</sequence>
<dbReference type="Proteomes" id="UP000308652">
    <property type="component" value="Unassembled WGS sequence"/>
</dbReference>
<organism evidence="3 4">
    <name type="scientific">Crucibulum laeve</name>
    <dbReference type="NCBI Taxonomy" id="68775"/>
    <lineage>
        <taxon>Eukaryota</taxon>
        <taxon>Fungi</taxon>
        <taxon>Dikarya</taxon>
        <taxon>Basidiomycota</taxon>
        <taxon>Agaricomycotina</taxon>
        <taxon>Agaricomycetes</taxon>
        <taxon>Agaricomycetidae</taxon>
        <taxon>Agaricales</taxon>
        <taxon>Agaricineae</taxon>
        <taxon>Nidulariaceae</taxon>
        <taxon>Crucibulum</taxon>
    </lineage>
</organism>
<keyword evidence="2" id="KW-0472">Membrane</keyword>
<name>A0A5C3LUX3_9AGAR</name>
<keyword evidence="2" id="KW-1133">Transmembrane helix</keyword>
<feature type="compositionally biased region" description="Basic and acidic residues" evidence="1">
    <location>
        <begin position="31"/>
        <end position="55"/>
    </location>
</feature>
<protein>
    <submittedName>
        <fullName evidence="3">Uncharacterized protein</fullName>
    </submittedName>
</protein>
<evidence type="ECO:0000313" key="3">
    <source>
        <dbReference type="EMBL" id="TFK36357.1"/>
    </source>
</evidence>
<evidence type="ECO:0000313" key="4">
    <source>
        <dbReference type="Proteomes" id="UP000308652"/>
    </source>
</evidence>
<dbReference type="AlphaFoldDB" id="A0A5C3LUX3"/>
<keyword evidence="2" id="KW-0812">Transmembrane</keyword>
<dbReference type="EMBL" id="ML213614">
    <property type="protein sequence ID" value="TFK36357.1"/>
    <property type="molecule type" value="Genomic_DNA"/>
</dbReference>
<keyword evidence="4" id="KW-1185">Reference proteome</keyword>